<evidence type="ECO:0000256" key="1">
    <source>
        <dbReference type="ARBA" id="ARBA00005194"/>
    </source>
</evidence>
<evidence type="ECO:0000256" key="2">
    <source>
        <dbReference type="ARBA" id="ARBA00008467"/>
    </source>
</evidence>
<keyword evidence="3 4" id="KW-0808">Transferase</keyword>
<dbReference type="EMBL" id="JBHRTS010000006">
    <property type="protein sequence ID" value="MFC3195086.1"/>
    <property type="molecule type" value="Genomic_DNA"/>
</dbReference>
<proteinExistence type="inferred from homology"/>
<comment type="similarity">
    <text evidence="2 4">Belongs to the thiolase-like superfamily. Beta-ketoacyl-ACP synthases family.</text>
</comment>
<dbReference type="SUPFAM" id="SSF53901">
    <property type="entry name" value="Thiolase-like"/>
    <property type="match status" value="1"/>
</dbReference>
<dbReference type="Pfam" id="PF00109">
    <property type="entry name" value="ketoacyl-synt"/>
    <property type="match status" value="1"/>
</dbReference>
<dbReference type="InterPro" id="IPR016039">
    <property type="entry name" value="Thiolase-like"/>
</dbReference>
<reference evidence="7" key="1">
    <citation type="journal article" date="2019" name="Int. J. Syst. Evol. Microbiol.">
        <title>The Global Catalogue of Microorganisms (GCM) 10K type strain sequencing project: providing services to taxonomists for standard genome sequencing and annotation.</title>
        <authorList>
            <consortium name="The Broad Institute Genomics Platform"/>
            <consortium name="The Broad Institute Genome Sequencing Center for Infectious Disease"/>
            <person name="Wu L."/>
            <person name="Ma J."/>
        </authorList>
    </citation>
    <scope>NUCLEOTIDE SEQUENCE [LARGE SCALE GENOMIC DNA]</scope>
    <source>
        <strain evidence="7">KCTC 42953</strain>
    </source>
</reference>
<feature type="domain" description="Ketosynthase family 3 (KS3)" evidence="5">
    <location>
        <begin position="6"/>
        <end position="413"/>
    </location>
</feature>
<dbReference type="PANTHER" id="PTHR11712">
    <property type="entry name" value="POLYKETIDE SYNTHASE-RELATED"/>
    <property type="match status" value="1"/>
</dbReference>
<dbReference type="CDD" id="cd00834">
    <property type="entry name" value="KAS_I_II"/>
    <property type="match status" value="1"/>
</dbReference>
<organism evidence="6 7">
    <name type="scientific">Marinicella sediminis</name>
    <dbReference type="NCBI Taxonomy" id="1792834"/>
    <lineage>
        <taxon>Bacteria</taxon>
        <taxon>Pseudomonadati</taxon>
        <taxon>Pseudomonadota</taxon>
        <taxon>Gammaproteobacteria</taxon>
        <taxon>Lysobacterales</taxon>
        <taxon>Marinicellaceae</taxon>
        <taxon>Marinicella</taxon>
    </lineage>
</organism>
<evidence type="ECO:0000256" key="3">
    <source>
        <dbReference type="ARBA" id="ARBA00022679"/>
    </source>
</evidence>
<comment type="caution">
    <text evidence="6">The sequence shown here is derived from an EMBL/GenBank/DDBJ whole genome shotgun (WGS) entry which is preliminary data.</text>
</comment>
<dbReference type="NCBIfam" id="NF005490">
    <property type="entry name" value="PRK07103.1"/>
    <property type="match status" value="1"/>
</dbReference>
<dbReference type="RefSeq" id="WP_077412979.1">
    <property type="nucleotide sequence ID" value="NZ_JBHRTS010000006.1"/>
</dbReference>
<evidence type="ECO:0000313" key="6">
    <source>
        <dbReference type="EMBL" id="MFC3195086.1"/>
    </source>
</evidence>
<evidence type="ECO:0000313" key="7">
    <source>
        <dbReference type="Proteomes" id="UP001595533"/>
    </source>
</evidence>
<gene>
    <name evidence="6" type="ORF">ACFODZ_12610</name>
</gene>
<dbReference type="InterPro" id="IPR000794">
    <property type="entry name" value="Beta-ketoacyl_synthase"/>
</dbReference>
<accession>A0ABV7JEH6</accession>
<dbReference type="InterPro" id="IPR014031">
    <property type="entry name" value="Ketoacyl_synth_C"/>
</dbReference>
<sequence length="414" mass="44417">MKNSDQPDLIISGLGVTTPIGQGAAEVTRAMLNGNHEFSVMNREGRQYATASNEQSAFLGAEITDLCLPESLPAKHLRTASWSSTVALATLHEAWQDADLSSLEGHRIGLIVGGSNFQQREIALVQNKFAGREAFLRPAYAMNFMDSDTCALCSEVFGIKGFAYTLGGASASGQIAIIQAAQAVQSGQVDACIVVGALMDLSYWECQGFTAAGAMGSLQFAAQAELAARPFDRQRDGFIFGENCGAIVIERSDQVNRLAKDPYARISGWGFCLDGNRNPNPSSEGQITAINQALEHAQWNRQQVDYINPHATGSPLGDETELSTIRHCGLNEAWINTSKSLIGHGLSSAGTVECILTLLQMKAKALHPCRNLEEPICEVCHFVPAKSEDHTIKHALTLSFGFGGVNSALCLARV</sequence>
<dbReference type="SMART" id="SM00825">
    <property type="entry name" value="PKS_KS"/>
    <property type="match status" value="1"/>
</dbReference>
<dbReference type="Gene3D" id="3.40.47.10">
    <property type="match status" value="2"/>
</dbReference>
<keyword evidence="7" id="KW-1185">Reference proteome</keyword>
<dbReference type="InterPro" id="IPR014030">
    <property type="entry name" value="Ketoacyl_synth_N"/>
</dbReference>
<dbReference type="PANTHER" id="PTHR11712:SF336">
    <property type="entry name" value="3-OXOACYL-[ACYL-CARRIER-PROTEIN] SYNTHASE, MITOCHONDRIAL"/>
    <property type="match status" value="1"/>
</dbReference>
<evidence type="ECO:0000256" key="4">
    <source>
        <dbReference type="RuleBase" id="RU003694"/>
    </source>
</evidence>
<dbReference type="Pfam" id="PF02801">
    <property type="entry name" value="Ketoacyl-synt_C"/>
    <property type="match status" value="1"/>
</dbReference>
<dbReference type="PROSITE" id="PS52004">
    <property type="entry name" value="KS3_2"/>
    <property type="match status" value="1"/>
</dbReference>
<evidence type="ECO:0000259" key="5">
    <source>
        <dbReference type="PROSITE" id="PS52004"/>
    </source>
</evidence>
<dbReference type="Proteomes" id="UP001595533">
    <property type="component" value="Unassembled WGS sequence"/>
</dbReference>
<comment type="pathway">
    <text evidence="1">Lipid metabolism; fatty acid biosynthesis.</text>
</comment>
<name>A0ABV7JEH6_9GAMM</name>
<protein>
    <submittedName>
        <fullName evidence="6">Beta-ketoacyl synthase N-terminal-like domain-containing protein</fullName>
    </submittedName>
</protein>
<dbReference type="InterPro" id="IPR020841">
    <property type="entry name" value="PKS_Beta-ketoAc_synthase_dom"/>
</dbReference>